<feature type="region of interest" description="Disordered" evidence="1">
    <location>
        <begin position="34"/>
        <end position="59"/>
    </location>
</feature>
<protein>
    <submittedName>
        <fullName evidence="2">Uncharacterized protein</fullName>
    </submittedName>
</protein>
<name>A0A8J5QKJ9_9ASCO</name>
<proteinExistence type="predicted"/>
<keyword evidence="3" id="KW-1185">Reference proteome</keyword>
<feature type="compositionally biased region" description="Polar residues" evidence="1">
    <location>
        <begin position="236"/>
        <end position="255"/>
    </location>
</feature>
<sequence>MTEFLQSCFKESTQEKIPEKIHDLFVEISMNEDLENFNPEPPDNKTKSSTDSESSFDNTAAVHNASTSATTVADETTTTAVVPDVIFAETTSTGVVPDVVFAETTSAGVVPDVVAATPVVIPAAAAPTTATTTIPPIAATTATKTIFLSSDTILFSTDDEDPQEDEEEFNFQAIHNTTTSFMSKLFNTWNETKIRSKAFRIKSAKQIKKFFELSTEENCERLGFGDYLDDVPTQPTTKPVASLTQNDKTSPTQPFTKPVAPLFTQNDKTYSTQPTIKPVAPIFTQNETKYSPLNTLSVPTDSLSRALLNSLRCDHIMNGTELSPLVQYISCGFHFPCDASFPIGKHTANFAPVTPERPTTPSILDQAEDYDDMESISDYKPTANFVPFNSHRHIFNYEDMDSILSCKPTPNFVPSTFPRQNFNQEEYNHDFQAIMDFYSQNLEDSRNLYNEDWEV</sequence>
<gene>
    <name evidence="2" type="ORF">J8A68_002785</name>
</gene>
<organism evidence="2 3">
    <name type="scientific">[Candida] subhashii</name>
    <dbReference type="NCBI Taxonomy" id="561895"/>
    <lineage>
        <taxon>Eukaryota</taxon>
        <taxon>Fungi</taxon>
        <taxon>Dikarya</taxon>
        <taxon>Ascomycota</taxon>
        <taxon>Saccharomycotina</taxon>
        <taxon>Pichiomycetes</taxon>
        <taxon>Debaryomycetaceae</taxon>
        <taxon>Spathaspora</taxon>
    </lineage>
</organism>
<feature type="region of interest" description="Disordered" evidence="1">
    <location>
        <begin position="236"/>
        <end position="260"/>
    </location>
</feature>
<reference evidence="2 3" key="1">
    <citation type="journal article" date="2021" name="DNA Res.">
        <title>Genome analysis of Candida subhashii reveals its hybrid nature and dual mitochondrial genome conformations.</title>
        <authorList>
            <person name="Mixao V."/>
            <person name="Hegedusova E."/>
            <person name="Saus E."/>
            <person name="Pryszcz L.P."/>
            <person name="Cillingova A."/>
            <person name="Nosek J."/>
            <person name="Gabaldon T."/>
        </authorList>
    </citation>
    <scope>NUCLEOTIDE SEQUENCE [LARGE SCALE GENOMIC DNA]</scope>
    <source>
        <strain evidence="2 3">CBS 10753</strain>
    </source>
</reference>
<evidence type="ECO:0000256" key="1">
    <source>
        <dbReference type="SAM" id="MobiDB-lite"/>
    </source>
</evidence>
<dbReference type="AlphaFoldDB" id="A0A8J5QKJ9"/>
<accession>A0A8J5QKJ9</accession>
<evidence type="ECO:0000313" key="2">
    <source>
        <dbReference type="EMBL" id="KAG7663699.1"/>
    </source>
</evidence>
<dbReference type="Proteomes" id="UP000694255">
    <property type="component" value="Unassembled WGS sequence"/>
</dbReference>
<evidence type="ECO:0000313" key="3">
    <source>
        <dbReference type="Proteomes" id="UP000694255"/>
    </source>
</evidence>
<dbReference type="RefSeq" id="XP_049263931.1">
    <property type="nucleotide sequence ID" value="XM_049406571.1"/>
</dbReference>
<dbReference type="EMBL" id="JAGSYN010000122">
    <property type="protein sequence ID" value="KAG7663699.1"/>
    <property type="molecule type" value="Genomic_DNA"/>
</dbReference>
<dbReference type="GeneID" id="73469586"/>
<comment type="caution">
    <text evidence="2">The sequence shown here is derived from an EMBL/GenBank/DDBJ whole genome shotgun (WGS) entry which is preliminary data.</text>
</comment>